<evidence type="ECO:0000313" key="7">
    <source>
        <dbReference type="Proteomes" id="UP000315003"/>
    </source>
</evidence>
<dbReference type="InterPro" id="IPR001537">
    <property type="entry name" value="SpoU_MeTrfase"/>
</dbReference>
<dbReference type="InterPro" id="IPR047182">
    <property type="entry name" value="MRM1"/>
</dbReference>
<evidence type="ECO:0000313" key="6">
    <source>
        <dbReference type="EMBL" id="QDT58705.1"/>
    </source>
</evidence>
<dbReference type="InterPro" id="IPR013123">
    <property type="entry name" value="SpoU_subst-bd"/>
</dbReference>
<dbReference type="Gene3D" id="3.40.1280.10">
    <property type="match status" value="1"/>
</dbReference>
<dbReference type="GO" id="GO:0016435">
    <property type="term" value="F:rRNA (guanine) methyltransferase activity"/>
    <property type="evidence" value="ECO:0007669"/>
    <property type="project" value="TreeGrafter"/>
</dbReference>
<keyword evidence="2 6" id="KW-0808">Transferase</keyword>
<dbReference type="GO" id="GO:0003723">
    <property type="term" value="F:RNA binding"/>
    <property type="evidence" value="ECO:0007669"/>
    <property type="project" value="InterPro"/>
</dbReference>
<sequence>MTGNSSSAAESSPQQLLADYRAMKARPGGTIEQPEFFIAEGKFIVERLLLSRHRVRSVIVQQGRSLEVLGQIPANVPVFELSKSEIQEISGFDFHRGYLASADREPLKTCQAFEPDSVSLGLLGITDMENMGTLLRTAAGLGIRQVVFDKASADPFSRRVIRVSMGATLAMRLIRCQDVIEDLQTIHGRGVQTIAAAIGPQTSPLHRVNLSDQPKLILLGNEAQGLSERVQQACQHRVEIAMSPLELNTANGELAVDSFNVAVAGGIMMHWLTRPDNPSH</sequence>
<accession>A0A517SRE5</accession>
<dbReference type="CDD" id="cd18095">
    <property type="entry name" value="SpoU-like_rRNA-MTase"/>
    <property type="match status" value="1"/>
</dbReference>
<evidence type="ECO:0000259" key="5">
    <source>
        <dbReference type="SMART" id="SM00967"/>
    </source>
</evidence>
<keyword evidence="1 6" id="KW-0489">Methyltransferase</keyword>
<name>A0A517SRE5_9BACT</name>
<evidence type="ECO:0000256" key="1">
    <source>
        <dbReference type="ARBA" id="ARBA00022603"/>
    </source>
</evidence>
<keyword evidence="3" id="KW-0809">Transit peptide</keyword>
<gene>
    <name evidence="6" type="ORF">SV7mr_12030</name>
</gene>
<keyword evidence="7" id="KW-1185">Reference proteome</keyword>
<reference evidence="6 7" key="1">
    <citation type="submission" date="2019-02" db="EMBL/GenBank/DDBJ databases">
        <title>Deep-cultivation of Planctomycetes and their phenomic and genomic characterization uncovers novel biology.</title>
        <authorList>
            <person name="Wiegand S."/>
            <person name="Jogler M."/>
            <person name="Boedeker C."/>
            <person name="Pinto D."/>
            <person name="Vollmers J."/>
            <person name="Rivas-Marin E."/>
            <person name="Kohn T."/>
            <person name="Peeters S.H."/>
            <person name="Heuer A."/>
            <person name="Rast P."/>
            <person name="Oberbeckmann S."/>
            <person name="Bunk B."/>
            <person name="Jeske O."/>
            <person name="Meyerdierks A."/>
            <person name="Storesund J.E."/>
            <person name="Kallscheuer N."/>
            <person name="Luecker S."/>
            <person name="Lage O.M."/>
            <person name="Pohl T."/>
            <person name="Merkel B.J."/>
            <person name="Hornburger P."/>
            <person name="Mueller R.-W."/>
            <person name="Bruemmer F."/>
            <person name="Labrenz M."/>
            <person name="Spormann A.M."/>
            <person name="Op den Camp H."/>
            <person name="Overmann J."/>
            <person name="Amann R."/>
            <person name="Jetten M.S.M."/>
            <person name="Mascher T."/>
            <person name="Medema M.H."/>
            <person name="Devos D.P."/>
            <person name="Kaster A.-K."/>
            <person name="Ovreas L."/>
            <person name="Rohde M."/>
            <person name="Galperin M.Y."/>
            <person name="Jogler C."/>
        </authorList>
    </citation>
    <scope>NUCLEOTIDE SEQUENCE [LARGE SCALE GENOMIC DNA]</scope>
    <source>
        <strain evidence="6 7">SV_7m_r</strain>
    </source>
</reference>
<dbReference type="EMBL" id="CP036272">
    <property type="protein sequence ID" value="QDT58705.1"/>
    <property type="molecule type" value="Genomic_DNA"/>
</dbReference>
<proteinExistence type="predicted"/>
<dbReference type="RefSeq" id="WP_145270025.1">
    <property type="nucleotide sequence ID" value="NZ_CP036272.1"/>
</dbReference>
<dbReference type="InterPro" id="IPR029028">
    <property type="entry name" value="Alpha/beta_knot_MTases"/>
</dbReference>
<dbReference type="PANTHER" id="PTHR46103">
    <property type="entry name" value="RRNA METHYLTRANSFERASE 1, MITOCHONDRIAL"/>
    <property type="match status" value="1"/>
</dbReference>
<organism evidence="6 7">
    <name type="scientific">Stieleria bergensis</name>
    <dbReference type="NCBI Taxonomy" id="2528025"/>
    <lineage>
        <taxon>Bacteria</taxon>
        <taxon>Pseudomonadati</taxon>
        <taxon>Planctomycetota</taxon>
        <taxon>Planctomycetia</taxon>
        <taxon>Pirellulales</taxon>
        <taxon>Pirellulaceae</taxon>
        <taxon>Stieleria</taxon>
    </lineage>
</organism>
<dbReference type="AlphaFoldDB" id="A0A517SRE5"/>
<dbReference type="Pfam" id="PF00588">
    <property type="entry name" value="SpoU_methylase"/>
    <property type="match status" value="1"/>
</dbReference>
<feature type="domain" description="RNA 2-O ribose methyltransferase substrate binding" evidence="5">
    <location>
        <begin position="38"/>
        <end position="108"/>
    </location>
</feature>
<dbReference type="SUPFAM" id="SSF55315">
    <property type="entry name" value="L30e-like"/>
    <property type="match status" value="1"/>
</dbReference>
<dbReference type="Proteomes" id="UP000315003">
    <property type="component" value="Chromosome"/>
</dbReference>
<dbReference type="GO" id="GO:0005737">
    <property type="term" value="C:cytoplasm"/>
    <property type="evidence" value="ECO:0007669"/>
    <property type="project" value="UniProtKB-ARBA"/>
</dbReference>
<dbReference type="SUPFAM" id="SSF75217">
    <property type="entry name" value="alpha/beta knot"/>
    <property type="match status" value="1"/>
</dbReference>
<evidence type="ECO:0000256" key="2">
    <source>
        <dbReference type="ARBA" id="ARBA00022679"/>
    </source>
</evidence>
<dbReference type="PANTHER" id="PTHR46103:SF1">
    <property type="entry name" value="RRNA METHYLTRANSFERASE 1, MITOCHONDRIAL"/>
    <property type="match status" value="1"/>
</dbReference>
<dbReference type="InterPro" id="IPR029064">
    <property type="entry name" value="Ribosomal_eL30-like_sf"/>
</dbReference>
<protein>
    <recommendedName>
        <fullName evidence="4">rRNA methyltransferase 1, mitochondrial</fullName>
    </recommendedName>
</protein>
<dbReference type="OrthoDB" id="9794400at2"/>
<dbReference type="InterPro" id="IPR029026">
    <property type="entry name" value="tRNA_m1G_MTases_N"/>
</dbReference>
<evidence type="ECO:0000256" key="3">
    <source>
        <dbReference type="ARBA" id="ARBA00022946"/>
    </source>
</evidence>
<dbReference type="SMART" id="SM00967">
    <property type="entry name" value="SpoU_sub_bind"/>
    <property type="match status" value="1"/>
</dbReference>
<evidence type="ECO:0000256" key="4">
    <source>
        <dbReference type="ARBA" id="ARBA00034881"/>
    </source>
</evidence>